<feature type="transmembrane region" description="Helical" evidence="1">
    <location>
        <begin position="26"/>
        <end position="44"/>
    </location>
</feature>
<evidence type="ECO:0008006" key="4">
    <source>
        <dbReference type="Google" id="ProtNLM"/>
    </source>
</evidence>
<evidence type="ECO:0000256" key="1">
    <source>
        <dbReference type="SAM" id="Phobius"/>
    </source>
</evidence>
<name>A0A832RCP2_9BACT</name>
<dbReference type="Pfam" id="PF12666">
    <property type="entry name" value="PrgI"/>
    <property type="match status" value="1"/>
</dbReference>
<dbReference type="InterPro" id="IPR024414">
    <property type="entry name" value="Uncharacterised_PrgI"/>
</dbReference>
<keyword evidence="1" id="KW-0812">Transmembrane</keyword>
<evidence type="ECO:0000313" key="2">
    <source>
        <dbReference type="EMBL" id="HHX99664.1"/>
    </source>
</evidence>
<comment type="caution">
    <text evidence="2">The sequence shown here is derived from an EMBL/GenBank/DDBJ whole genome shotgun (WGS) entry which is preliminary data.</text>
</comment>
<keyword evidence="1" id="KW-0472">Membrane</keyword>
<dbReference type="Proteomes" id="UP000576550">
    <property type="component" value="Unassembled WGS sequence"/>
</dbReference>
<dbReference type="AlphaFoldDB" id="A0A832RCP2"/>
<gene>
    <name evidence="2" type="ORF">GX533_03275</name>
</gene>
<reference evidence="2 3" key="1">
    <citation type="journal article" date="2020" name="Biotechnol. Biofuels">
        <title>New insights from the biogas microbiome by comprehensive genome-resolved metagenomics of nearly 1600 species originating from multiple anaerobic digesters.</title>
        <authorList>
            <person name="Campanaro S."/>
            <person name="Treu L."/>
            <person name="Rodriguez-R L.M."/>
            <person name="Kovalovszki A."/>
            <person name="Ziels R.M."/>
            <person name="Maus I."/>
            <person name="Zhu X."/>
            <person name="Kougias P.G."/>
            <person name="Basile A."/>
            <person name="Luo G."/>
            <person name="Schluter A."/>
            <person name="Konstantinidis K.T."/>
            <person name="Angelidaki I."/>
        </authorList>
    </citation>
    <scope>NUCLEOTIDE SEQUENCE [LARGE SCALE GENOMIC DNA]</scope>
    <source>
        <strain evidence="2">AS05jafATM_89</strain>
    </source>
</reference>
<feature type="transmembrane region" description="Helical" evidence="1">
    <location>
        <begin position="50"/>
        <end position="70"/>
    </location>
</feature>
<proteinExistence type="predicted"/>
<organism evidence="2 3">
    <name type="scientific">Candidatus Dojkabacteria bacterium</name>
    <dbReference type="NCBI Taxonomy" id="2099670"/>
    <lineage>
        <taxon>Bacteria</taxon>
        <taxon>Candidatus Dojkabacteria</taxon>
    </lineage>
</organism>
<sequence>MKQHAIPQNVLDVEFKLFTKFTLKEFAYLAIGVGIGGLFLYLTVGKQMPAIIGIPAFLIFSAIGVFLSLVPINDQPADKFIQNYITAITNPTQRVWKSKEQEDIAQKPGVKPSKDGTLIAKHIKERPKIIGSGISESKILEETSENVKAIDKEIEEAEKATTIKQVNANNILINSENISNYQFNIKGFENIPGNINLWLSTKDYKPISNVIAQLKDSSGNLLYANKTGTNGYFLTNKRWNPDKYVVEFESEEYKFPKVEIILTGKESNLPIKISAL</sequence>
<dbReference type="EMBL" id="DUTP01000006">
    <property type="protein sequence ID" value="HHX99664.1"/>
    <property type="molecule type" value="Genomic_DNA"/>
</dbReference>
<protein>
    <recommendedName>
        <fullName evidence="4">Carboxypeptidase regulatory-like domain-containing protein</fullName>
    </recommendedName>
</protein>
<accession>A0A832RCP2</accession>
<evidence type="ECO:0000313" key="3">
    <source>
        <dbReference type="Proteomes" id="UP000576550"/>
    </source>
</evidence>
<keyword evidence="1" id="KW-1133">Transmembrane helix</keyword>